<feature type="transmembrane region" description="Helical" evidence="1">
    <location>
        <begin position="73"/>
        <end position="91"/>
    </location>
</feature>
<evidence type="ECO:0000313" key="3">
    <source>
        <dbReference type="Proteomes" id="UP000001887"/>
    </source>
</evidence>
<dbReference type="OrthoDB" id="4462868at2"/>
<protein>
    <submittedName>
        <fullName evidence="2">Uncharacterized protein</fullName>
    </submittedName>
</protein>
<gene>
    <name evidence="2" type="ordered locus">Psta_1380</name>
</gene>
<dbReference type="HOGENOM" id="CLU_2397083_0_0_0"/>
<evidence type="ECO:0000313" key="2">
    <source>
        <dbReference type="EMBL" id="ADB16057.1"/>
    </source>
</evidence>
<dbReference type="Proteomes" id="UP000001887">
    <property type="component" value="Chromosome"/>
</dbReference>
<organism evidence="2 3">
    <name type="scientific">Pirellula staleyi (strain ATCC 27377 / DSM 6068 / ICPB 4128)</name>
    <name type="common">Pirella staleyi</name>
    <dbReference type="NCBI Taxonomy" id="530564"/>
    <lineage>
        <taxon>Bacteria</taxon>
        <taxon>Pseudomonadati</taxon>
        <taxon>Planctomycetota</taxon>
        <taxon>Planctomycetia</taxon>
        <taxon>Pirellulales</taxon>
        <taxon>Pirellulaceae</taxon>
        <taxon>Pirellula</taxon>
    </lineage>
</organism>
<dbReference type="EMBL" id="CP001848">
    <property type="protein sequence ID" value="ADB16057.1"/>
    <property type="molecule type" value="Genomic_DNA"/>
</dbReference>
<reference evidence="2 3" key="1">
    <citation type="journal article" date="2009" name="Stand. Genomic Sci.">
        <title>Complete genome sequence of Pirellula staleyi type strain (ATCC 27377).</title>
        <authorList>
            <person name="Clum A."/>
            <person name="Tindall B.J."/>
            <person name="Sikorski J."/>
            <person name="Ivanova N."/>
            <person name="Mavrommatis K."/>
            <person name="Lucas S."/>
            <person name="Glavina del Rio T."/>
            <person name="Nolan M."/>
            <person name="Chen F."/>
            <person name="Tice H."/>
            <person name="Pitluck S."/>
            <person name="Cheng J.F."/>
            <person name="Chertkov O."/>
            <person name="Brettin T."/>
            <person name="Han C."/>
            <person name="Detter J.C."/>
            <person name="Kuske C."/>
            <person name="Bruce D."/>
            <person name="Goodwin L."/>
            <person name="Ovchinikova G."/>
            <person name="Pati A."/>
            <person name="Mikhailova N."/>
            <person name="Chen A."/>
            <person name="Palaniappan K."/>
            <person name="Land M."/>
            <person name="Hauser L."/>
            <person name="Chang Y.J."/>
            <person name="Jeffries C.D."/>
            <person name="Chain P."/>
            <person name="Rohde M."/>
            <person name="Goker M."/>
            <person name="Bristow J."/>
            <person name="Eisen J.A."/>
            <person name="Markowitz V."/>
            <person name="Hugenholtz P."/>
            <person name="Kyrpides N.C."/>
            <person name="Klenk H.P."/>
            <person name="Lapidus A."/>
        </authorList>
    </citation>
    <scope>NUCLEOTIDE SEQUENCE [LARGE SCALE GENOMIC DNA]</scope>
    <source>
        <strain evidence="3">ATCC 27377 / DSM 6068 / ICPB 4128</strain>
    </source>
</reference>
<feature type="transmembrane region" description="Helical" evidence="1">
    <location>
        <begin position="21"/>
        <end position="46"/>
    </location>
</feature>
<sequence length="93" mass="10221">MSLPENRDPAIESQISNKTTIALVCGIVGLIFSGMCCGLVSIYAIIEANRGDGLIDVNGYGEEYRFQLRVSRILGWIGVVIWVAQILFAMLTR</sequence>
<evidence type="ECO:0000256" key="1">
    <source>
        <dbReference type="SAM" id="Phobius"/>
    </source>
</evidence>
<name>D2QWV3_PIRSD</name>
<keyword evidence="1" id="KW-0812">Transmembrane</keyword>
<keyword evidence="3" id="KW-1185">Reference proteome</keyword>
<keyword evidence="1" id="KW-1133">Transmembrane helix</keyword>
<dbReference type="KEGG" id="psl:Psta_1380"/>
<keyword evidence="1" id="KW-0472">Membrane</keyword>
<dbReference type="STRING" id="530564.Psta_1380"/>
<accession>D2QWV3</accession>
<proteinExistence type="predicted"/>
<dbReference type="AlphaFoldDB" id="D2QWV3"/>